<dbReference type="Proteomes" id="UP001491552">
    <property type="component" value="Unassembled WGS sequence"/>
</dbReference>
<dbReference type="EMBL" id="JBBMFF010000059">
    <property type="protein sequence ID" value="MEQ2509794.1"/>
    <property type="molecule type" value="Genomic_DNA"/>
</dbReference>
<dbReference type="RefSeq" id="WP_349134504.1">
    <property type="nucleotide sequence ID" value="NZ_JBBMFF010000059.1"/>
</dbReference>
<dbReference type="PANTHER" id="PTHR41373:SF1">
    <property type="entry name" value="PHOSPHATIDYLGLYCEROL LYSYLTRANSFERASE C-TERMINAL DOMAIN-CONTAINING PROTEIN"/>
    <property type="match status" value="1"/>
</dbReference>
<evidence type="ECO:0000313" key="3">
    <source>
        <dbReference type="Proteomes" id="UP001491552"/>
    </source>
</evidence>
<proteinExistence type="predicted"/>
<feature type="domain" description="Phosphatidylglycerol lysyltransferase C-terminal" evidence="1">
    <location>
        <begin position="25"/>
        <end position="289"/>
    </location>
</feature>
<dbReference type="InterPro" id="IPR016181">
    <property type="entry name" value="Acyl_CoA_acyltransferase"/>
</dbReference>
<name>A0ABV1G310_9FIRM</name>
<reference evidence="2 3" key="1">
    <citation type="submission" date="2024-03" db="EMBL/GenBank/DDBJ databases">
        <title>Human intestinal bacterial collection.</title>
        <authorList>
            <person name="Pauvert C."/>
            <person name="Hitch T.C.A."/>
            <person name="Clavel T."/>
        </authorList>
    </citation>
    <scope>NUCLEOTIDE SEQUENCE [LARGE SCALE GENOMIC DNA]</scope>
    <source>
        <strain evidence="2 3">CLA-AA-H192</strain>
    </source>
</reference>
<protein>
    <submittedName>
        <fullName evidence="2">Phosphatidylglycerol lysyltransferase domain-containing protein</fullName>
    </submittedName>
</protein>
<gene>
    <name evidence="2" type="ORF">WMO66_00800</name>
</gene>
<sequence>MLDFRPICLEDRAWIEPVMQAAAGHGSEFSFVNLYLWGDQRVASVDGTPVFLSNFSGSLTYPWPVGCRDLPGTLELLRQDARERGIPLRLFGLLPEERDRLEALCPGRFRFHSVRDSADYVYETEQLAQLHGKKLQAKRNHCNRFEAAYPDYRVLPLTADQLPRCRAFTDEWYRLHFLENDPADYALEQRAIGLAFDHFDALGMTGLVLEVEDEVVAFAMGNPIRPDMFDVNFEKARADMNGPYPMINREFARRIAETPYRFLNREDDMGLEGLRRAKESYIPDLLLEKLLAEELPA</sequence>
<accession>A0ABV1G310</accession>
<keyword evidence="3" id="KW-1185">Reference proteome</keyword>
<evidence type="ECO:0000313" key="2">
    <source>
        <dbReference type="EMBL" id="MEQ2509794.1"/>
    </source>
</evidence>
<dbReference type="PIRSF" id="PIRSF018688">
    <property type="entry name" value="UCP018688"/>
    <property type="match status" value="1"/>
</dbReference>
<dbReference type="Gene3D" id="3.40.630.30">
    <property type="match status" value="1"/>
</dbReference>
<evidence type="ECO:0000259" key="1">
    <source>
        <dbReference type="Pfam" id="PF09924"/>
    </source>
</evidence>
<dbReference type="InterPro" id="IPR016732">
    <property type="entry name" value="UCP018688"/>
</dbReference>
<organism evidence="2 3">
    <name type="scientific">Faecousia intestinalis</name>
    <dbReference type="NCBI Taxonomy" id="3133167"/>
    <lineage>
        <taxon>Bacteria</taxon>
        <taxon>Bacillati</taxon>
        <taxon>Bacillota</taxon>
        <taxon>Clostridia</taxon>
        <taxon>Eubacteriales</taxon>
        <taxon>Oscillospiraceae</taxon>
        <taxon>Faecousia</taxon>
    </lineage>
</organism>
<dbReference type="SUPFAM" id="SSF55729">
    <property type="entry name" value="Acyl-CoA N-acyltransferases (Nat)"/>
    <property type="match status" value="2"/>
</dbReference>
<dbReference type="InterPro" id="IPR024320">
    <property type="entry name" value="LPG_synthase_C"/>
</dbReference>
<dbReference type="PANTHER" id="PTHR41373">
    <property type="entry name" value="DUF2156 DOMAIN-CONTAINING PROTEIN"/>
    <property type="match status" value="1"/>
</dbReference>
<comment type="caution">
    <text evidence="2">The sequence shown here is derived from an EMBL/GenBank/DDBJ whole genome shotgun (WGS) entry which is preliminary data.</text>
</comment>
<dbReference type="Pfam" id="PF09924">
    <property type="entry name" value="LPG_synthase_C"/>
    <property type="match status" value="1"/>
</dbReference>